<proteinExistence type="predicted"/>
<gene>
    <name evidence="2" type="ORF">F444_03292</name>
</gene>
<evidence type="ECO:0000313" key="2">
    <source>
        <dbReference type="EMBL" id="ETO82592.1"/>
    </source>
</evidence>
<feature type="compositionally biased region" description="Basic residues" evidence="1">
    <location>
        <begin position="57"/>
        <end position="71"/>
    </location>
</feature>
<feature type="compositionally biased region" description="Polar residues" evidence="1">
    <location>
        <begin position="34"/>
        <end position="48"/>
    </location>
</feature>
<feature type="region of interest" description="Disordered" evidence="1">
    <location>
        <begin position="34"/>
        <end position="71"/>
    </location>
</feature>
<comment type="caution">
    <text evidence="2">The sequence shown here is derived from an EMBL/GenBank/DDBJ whole genome shotgun (WGS) entry which is preliminary data.</text>
</comment>
<evidence type="ECO:0000313" key="3">
    <source>
        <dbReference type="Proteomes" id="UP000028582"/>
    </source>
</evidence>
<dbReference type="Proteomes" id="UP000028582">
    <property type="component" value="Unassembled WGS sequence"/>
</dbReference>
<reference evidence="2 3" key="1">
    <citation type="submission" date="2013-11" db="EMBL/GenBank/DDBJ databases">
        <title>The Genome Sequence of Phytophthora parasitica P1976.</title>
        <authorList>
            <consortium name="The Broad Institute Genomics Platform"/>
            <person name="Russ C."/>
            <person name="Tyler B."/>
            <person name="Panabieres F."/>
            <person name="Shan W."/>
            <person name="Tripathy S."/>
            <person name="Grunwald N."/>
            <person name="Machado M."/>
            <person name="Johnson C.S."/>
            <person name="Walker B."/>
            <person name="Young S."/>
            <person name="Zeng Q."/>
            <person name="Gargeya S."/>
            <person name="Fitzgerald M."/>
            <person name="Haas B."/>
            <person name="Abouelleil A."/>
            <person name="Allen A.W."/>
            <person name="Alvarado L."/>
            <person name="Arachchi H.M."/>
            <person name="Berlin A.M."/>
            <person name="Chapman S.B."/>
            <person name="Gainer-Dewar J."/>
            <person name="Goldberg J."/>
            <person name="Griggs A."/>
            <person name="Gujja S."/>
            <person name="Hansen M."/>
            <person name="Howarth C."/>
            <person name="Imamovic A."/>
            <person name="Ireland A."/>
            <person name="Larimer J."/>
            <person name="McCowan C."/>
            <person name="Murphy C."/>
            <person name="Pearson M."/>
            <person name="Poon T.W."/>
            <person name="Priest M."/>
            <person name="Roberts A."/>
            <person name="Saif S."/>
            <person name="Shea T."/>
            <person name="Sisk P."/>
            <person name="Sykes S."/>
            <person name="Wortman J."/>
            <person name="Nusbaum C."/>
            <person name="Birren B."/>
        </authorList>
    </citation>
    <scope>NUCLEOTIDE SEQUENCE [LARGE SCALE GENOMIC DNA]</scope>
    <source>
        <strain evidence="2 3">P1976</strain>
    </source>
</reference>
<dbReference type="EMBL" id="ANJA01000672">
    <property type="protein sequence ID" value="ETO82592.1"/>
    <property type="molecule type" value="Genomic_DNA"/>
</dbReference>
<name>A0A081AUN1_PHYNI</name>
<evidence type="ECO:0000256" key="1">
    <source>
        <dbReference type="SAM" id="MobiDB-lite"/>
    </source>
</evidence>
<organism evidence="2 3">
    <name type="scientific">Phytophthora nicotianae P1976</name>
    <dbReference type="NCBI Taxonomy" id="1317066"/>
    <lineage>
        <taxon>Eukaryota</taxon>
        <taxon>Sar</taxon>
        <taxon>Stramenopiles</taxon>
        <taxon>Oomycota</taxon>
        <taxon>Peronosporomycetes</taxon>
        <taxon>Peronosporales</taxon>
        <taxon>Peronosporaceae</taxon>
        <taxon>Phytophthora</taxon>
    </lineage>
</organism>
<dbReference type="AlphaFoldDB" id="A0A081AUN1"/>
<protein>
    <submittedName>
        <fullName evidence="2">Uncharacterized protein</fullName>
    </submittedName>
</protein>
<sequence length="71" mass="7882">MCTSSTTSSSTAQMPPTWLAASLGVWAWARSASPTSPQAITCRPATSSRAEKSSWCSRRRMRSRRRRHPTL</sequence>
<accession>A0A081AUN1</accession>